<evidence type="ECO:0000256" key="2">
    <source>
        <dbReference type="ARBA" id="ARBA00023015"/>
    </source>
</evidence>
<dbReference type="Proteomes" id="UP001151234">
    <property type="component" value="Unassembled WGS sequence"/>
</dbReference>
<dbReference type="InterPro" id="IPR036388">
    <property type="entry name" value="WH-like_DNA-bd_sf"/>
</dbReference>
<dbReference type="PANTHER" id="PTHR30419">
    <property type="entry name" value="HTH-TYPE TRANSCRIPTIONAL REGULATOR YBHD"/>
    <property type="match status" value="1"/>
</dbReference>
<dbReference type="GO" id="GO:0019619">
    <property type="term" value="P:3,4-dihydroxybenzoate catabolic process"/>
    <property type="evidence" value="ECO:0007669"/>
    <property type="project" value="InterPro"/>
</dbReference>
<name>A0A9X3UG11_9HYPH</name>
<comment type="caution">
    <text evidence="6">The sequence shown here is derived from an EMBL/GenBank/DDBJ whole genome shotgun (WGS) entry which is preliminary data.</text>
</comment>
<dbReference type="AlphaFoldDB" id="A0A9X3UG11"/>
<dbReference type="PANTHER" id="PTHR30419:SF8">
    <property type="entry name" value="NITROGEN ASSIMILATION TRANSCRIPTIONAL ACTIVATOR-RELATED"/>
    <property type="match status" value="1"/>
</dbReference>
<evidence type="ECO:0000259" key="5">
    <source>
        <dbReference type="PROSITE" id="PS50931"/>
    </source>
</evidence>
<accession>A0A9X3UG11</accession>
<dbReference type="RefSeq" id="WP_267989368.1">
    <property type="nucleotide sequence ID" value="NZ_JAPJZI010000001.1"/>
</dbReference>
<reference evidence="6" key="1">
    <citation type="submission" date="2022-11" db="EMBL/GenBank/DDBJ databases">
        <title>Draft genome sequence of Hoeflea poritis E7-10 and Hoeflea prorocentri PM5-8, separated from scleractinian coral Porites lutea and marine dinoflagellate.</title>
        <authorList>
            <person name="Zhang G."/>
            <person name="Wei Q."/>
            <person name="Cai L."/>
        </authorList>
    </citation>
    <scope>NUCLEOTIDE SEQUENCE</scope>
    <source>
        <strain evidence="6">PM5-8</strain>
    </source>
</reference>
<proteinExistence type="inferred from homology"/>
<dbReference type="SUPFAM" id="SSF46785">
    <property type="entry name" value="Winged helix' DNA-binding domain"/>
    <property type="match status" value="1"/>
</dbReference>
<evidence type="ECO:0000313" key="7">
    <source>
        <dbReference type="Proteomes" id="UP001151234"/>
    </source>
</evidence>
<dbReference type="InterPro" id="IPR036390">
    <property type="entry name" value="WH_DNA-bd_sf"/>
</dbReference>
<dbReference type="GO" id="GO:0003677">
    <property type="term" value="F:DNA binding"/>
    <property type="evidence" value="ECO:0007669"/>
    <property type="project" value="UniProtKB-KW"/>
</dbReference>
<dbReference type="Pfam" id="PF00126">
    <property type="entry name" value="HTH_1"/>
    <property type="match status" value="1"/>
</dbReference>
<evidence type="ECO:0000313" key="6">
    <source>
        <dbReference type="EMBL" id="MDA5397923.1"/>
    </source>
</evidence>
<sequence>MNSLRRMKLRHLETFVEVARQKSVSRAAERLHLTQPAVTRTIRELEDICGRPLIEREGRGIRISQYGEVFLRHAGSSLTAARNGVNALAELDVADGPRIRLGALPTVSTTTVPLAVARYLEAGMRNRLKIVTGENRALLDQLRNGELDLVMGRLPAPDMMLGLIFEPLYRDKVILAVHASHPLADRKRFSVDSISNYPVLVPTGQSIIRPFVDRLFIEQGITEPSQVIETVSDSFGRTFVKNHKAVWIISRAVVAAEIDGGEFATLPVDTESTVGSIGLCTRADAQLSSACALFADVLRRVIAENA</sequence>
<dbReference type="PRINTS" id="PR00039">
    <property type="entry name" value="HTHLYSR"/>
</dbReference>
<organism evidence="6 7">
    <name type="scientific">Hoeflea prorocentri</name>
    <dbReference type="NCBI Taxonomy" id="1922333"/>
    <lineage>
        <taxon>Bacteria</taxon>
        <taxon>Pseudomonadati</taxon>
        <taxon>Pseudomonadota</taxon>
        <taxon>Alphaproteobacteria</taxon>
        <taxon>Hyphomicrobiales</taxon>
        <taxon>Rhizobiaceae</taxon>
        <taxon>Hoeflea</taxon>
    </lineage>
</organism>
<feature type="domain" description="HTH lysR-type" evidence="5">
    <location>
        <begin position="7"/>
        <end position="64"/>
    </location>
</feature>
<dbReference type="FunFam" id="1.10.10.10:FF:000001">
    <property type="entry name" value="LysR family transcriptional regulator"/>
    <property type="match status" value="1"/>
</dbReference>
<evidence type="ECO:0000256" key="1">
    <source>
        <dbReference type="ARBA" id="ARBA00009437"/>
    </source>
</evidence>
<dbReference type="Pfam" id="PF03466">
    <property type="entry name" value="LysR_substrate"/>
    <property type="match status" value="1"/>
</dbReference>
<gene>
    <name evidence="6" type="primary">pcaQ</name>
    <name evidence="6" type="ORF">OQ273_04985</name>
</gene>
<evidence type="ECO:0000256" key="3">
    <source>
        <dbReference type="ARBA" id="ARBA00023125"/>
    </source>
</evidence>
<dbReference type="InterPro" id="IPR012787">
    <property type="entry name" value="TF_PcaQ"/>
</dbReference>
<protein>
    <submittedName>
        <fullName evidence="6">Pca operon transcription factor PcaQ</fullName>
    </submittedName>
</protein>
<dbReference type="InterPro" id="IPR005119">
    <property type="entry name" value="LysR_subst-bd"/>
</dbReference>
<dbReference type="Gene3D" id="3.40.190.10">
    <property type="entry name" value="Periplasmic binding protein-like II"/>
    <property type="match status" value="2"/>
</dbReference>
<keyword evidence="4" id="KW-0804">Transcription</keyword>
<dbReference type="GO" id="GO:0045893">
    <property type="term" value="P:positive regulation of DNA-templated transcription"/>
    <property type="evidence" value="ECO:0007669"/>
    <property type="project" value="InterPro"/>
</dbReference>
<dbReference type="PROSITE" id="PS50931">
    <property type="entry name" value="HTH_LYSR"/>
    <property type="match status" value="1"/>
</dbReference>
<dbReference type="GO" id="GO:0005829">
    <property type="term" value="C:cytosol"/>
    <property type="evidence" value="ECO:0007669"/>
    <property type="project" value="TreeGrafter"/>
</dbReference>
<dbReference type="GO" id="GO:0003700">
    <property type="term" value="F:DNA-binding transcription factor activity"/>
    <property type="evidence" value="ECO:0007669"/>
    <property type="project" value="InterPro"/>
</dbReference>
<keyword evidence="3" id="KW-0238">DNA-binding</keyword>
<dbReference type="EMBL" id="JAPJZI010000001">
    <property type="protein sequence ID" value="MDA5397923.1"/>
    <property type="molecule type" value="Genomic_DNA"/>
</dbReference>
<dbReference type="InterPro" id="IPR000847">
    <property type="entry name" value="LysR_HTH_N"/>
</dbReference>
<evidence type="ECO:0000256" key="4">
    <source>
        <dbReference type="ARBA" id="ARBA00023163"/>
    </source>
</evidence>
<dbReference type="SUPFAM" id="SSF53850">
    <property type="entry name" value="Periplasmic binding protein-like II"/>
    <property type="match status" value="1"/>
</dbReference>
<dbReference type="Gene3D" id="1.10.10.10">
    <property type="entry name" value="Winged helix-like DNA-binding domain superfamily/Winged helix DNA-binding domain"/>
    <property type="match status" value="1"/>
</dbReference>
<dbReference type="NCBIfam" id="TIGR02424">
    <property type="entry name" value="TF_pcaQ"/>
    <property type="match status" value="1"/>
</dbReference>
<keyword evidence="2" id="KW-0805">Transcription regulation</keyword>
<comment type="similarity">
    <text evidence="1">Belongs to the LysR transcriptional regulatory family.</text>
</comment>
<keyword evidence="7" id="KW-1185">Reference proteome</keyword>
<dbReference type="InterPro" id="IPR050950">
    <property type="entry name" value="HTH-type_LysR_regulators"/>
</dbReference>